<feature type="repeat" description="Cell wall-binding" evidence="2">
    <location>
        <begin position="301"/>
        <end position="321"/>
    </location>
</feature>
<dbReference type="SUPFAM" id="SSF69360">
    <property type="entry name" value="Cell wall binding repeat"/>
    <property type="match status" value="1"/>
</dbReference>
<reference evidence="5 6" key="1">
    <citation type="submission" date="2015-09" db="EMBL/GenBank/DDBJ databases">
        <authorList>
            <consortium name="Pathogen Informatics"/>
        </authorList>
    </citation>
    <scope>NUCLEOTIDE SEQUENCE [LARGE SCALE GENOMIC DNA]</scope>
    <source>
        <strain evidence="5 6">2789STDY5834865</strain>
    </source>
</reference>
<sequence length="383" mass="43391">MKRRYGLMLAFAAACMVTAKPCIYAEGAQSSVIEKVSVNLKTDYGEAGVIPEPVITVSTKGCTLEDIQYRTDYEKWKPGKKVRIEITVNADDGKYFPASLNRSECKVTGADFVSARALEDARLQIKVDYRPVSVLGETERAGWSSSSKKKAVWKSVEYAPGYTVTLYGDNKVVKRMTVESNSANLAEFMEDMDKTYYYEVKAVPITADEKKYLKEGQYVSSTSQEFDWDDYGEEEKRTQRPDDGGEFKGDSYIMPDGSRASNTWKKVSGKWYFFDSSGIRVKGWVQTGGRWYYMDQNGAMCTGWVSPDSHTWYYLNENGEMQTGWVQPSPGSWYYLREDGLMKTGWLLDGERWYYLREDGTMAVDTTVDGWQIGADGAAYLNP</sequence>
<feature type="repeat" description="Cell wall-binding" evidence="2">
    <location>
        <begin position="322"/>
        <end position="342"/>
    </location>
</feature>
<evidence type="ECO:0000256" key="3">
    <source>
        <dbReference type="SAM" id="MobiDB-lite"/>
    </source>
</evidence>
<feature type="signal peptide" evidence="4">
    <location>
        <begin position="1"/>
        <end position="19"/>
    </location>
</feature>
<evidence type="ECO:0000256" key="2">
    <source>
        <dbReference type="PROSITE-ProRule" id="PRU00591"/>
    </source>
</evidence>
<dbReference type="EMBL" id="CZAB01000032">
    <property type="protein sequence ID" value="CUP40351.1"/>
    <property type="molecule type" value="Genomic_DNA"/>
</dbReference>
<feature type="repeat" description="Cell wall-binding" evidence="2">
    <location>
        <begin position="343"/>
        <end position="362"/>
    </location>
</feature>
<keyword evidence="4" id="KW-0732">Signal</keyword>
<feature type="repeat" description="Cell wall-binding" evidence="2">
    <location>
        <begin position="261"/>
        <end position="280"/>
    </location>
</feature>
<keyword evidence="5" id="KW-0378">Hydrolase</keyword>
<keyword evidence="1" id="KW-0677">Repeat</keyword>
<dbReference type="GO" id="GO:0008745">
    <property type="term" value="F:N-acetylmuramoyl-L-alanine amidase activity"/>
    <property type="evidence" value="ECO:0007669"/>
    <property type="project" value="UniProtKB-EC"/>
</dbReference>
<dbReference type="Proteomes" id="UP000095512">
    <property type="component" value="Unassembled WGS sequence"/>
</dbReference>
<proteinExistence type="predicted"/>
<name>A0A174MZ58_9FIRM</name>
<organism evidence="5 6">
    <name type="scientific">Enterocloster clostridioformis</name>
    <dbReference type="NCBI Taxonomy" id="1531"/>
    <lineage>
        <taxon>Bacteria</taxon>
        <taxon>Bacillati</taxon>
        <taxon>Bacillota</taxon>
        <taxon>Clostridia</taxon>
        <taxon>Lachnospirales</taxon>
        <taxon>Lachnospiraceae</taxon>
        <taxon>Enterocloster</taxon>
    </lineage>
</organism>
<dbReference type="PROSITE" id="PS51170">
    <property type="entry name" value="CW"/>
    <property type="match status" value="5"/>
</dbReference>
<feature type="chain" id="PRO_5039267620" evidence="4">
    <location>
        <begin position="20"/>
        <end position="383"/>
    </location>
</feature>
<gene>
    <name evidence="5" type="primary">lytA_9</name>
    <name evidence="5" type="ORF">ERS852480_03255</name>
</gene>
<evidence type="ECO:0000313" key="6">
    <source>
        <dbReference type="Proteomes" id="UP000095512"/>
    </source>
</evidence>
<feature type="repeat" description="Cell wall-binding" evidence="2">
    <location>
        <begin position="281"/>
        <end position="300"/>
    </location>
</feature>
<dbReference type="AlphaFoldDB" id="A0A174MZ58"/>
<dbReference type="InterPro" id="IPR018337">
    <property type="entry name" value="Cell_wall/Cho-bd_repeat"/>
</dbReference>
<evidence type="ECO:0000313" key="5">
    <source>
        <dbReference type="EMBL" id="CUP40351.1"/>
    </source>
</evidence>
<evidence type="ECO:0000256" key="4">
    <source>
        <dbReference type="SAM" id="SignalP"/>
    </source>
</evidence>
<dbReference type="EC" id="3.5.1.28" evidence="5"/>
<protein>
    <submittedName>
        <fullName evidence="5">Cell wall binding repeat-containing protein</fullName>
        <ecNumber evidence="5">3.5.1.28</ecNumber>
    </submittedName>
</protein>
<evidence type="ECO:0000256" key="1">
    <source>
        <dbReference type="ARBA" id="ARBA00022737"/>
    </source>
</evidence>
<dbReference type="Pfam" id="PF19127">
    <property type="entry name" value="Choline_bind_3"/>
    <property type="match status" value="2"/>
</dbReference>
<dbReference type="RefSeq" id="WP_057572258.1">
    <property type="nucleotide sequence ID" value="NZ_CATYWZ010000015.1"/>
</dbReference>
<dbReference type="Gene3D" id="2.10.270.10">
    <property type="entry name" value="Cholin Binding"/>
    <property type="match status" value="1"/>
</dbReference>
<accession>A0A174MZ58</accession>
<feature type="compositionally biased region" description="Basic and acidic residues" evidence="3">
    <location>
        <begin position="234"/>
        <end position="249"/>
    </location>
</feature>
<feature type="region of interest" description="Disordered" evidence="3">
    <location>
        <begin position="229"/>
        <end position="254"/>
    </location>
</feature>
<dbReference type="PROSITE" id="PS51257">
    <property type="entry name" value="PROKAR_LIPOPROTEIN"/>
    <property type="match status" value="1"/>
</dbReference>